<proteinExistence type="predicted"/>
<gene>
    <name evidence="1" type="ORF">BDQ12DRAFT_646024</name>
</gene>
<reference evidence="1 2" key="1">
    <citation type="journal article" date="2019" name="Nat. Ecol. Evol.">
        <title>Megaphylogeny resolves global patterns of mushroom evolution.</title>
        <authorList>
            <person name="Varga T."/>
            <person name="Krizsan K."/>
            <person name="Foldi C."/>
            <person name="Dima B."/>
            <person name="Sanchez-Garcia M."/>
            <person name="Sanchez-Ramirez S."/>
            <person name="Szollosi G.J."/>
            <person name="Szarkandi J.G."/>
            <person name="Papp V."/>
            <person name="Albert L."/>
            <person name="Andreopoulos W."/>
            <person name="Angelini C."/>
            <person name="Antonin V."/>
            <person name="Barry K.W."/>
            <person name="Bougher N.L."/>
            <person name="Buchanan P."/>
            <person name="Buyck B."/>
            <person name="Bense V."/>
            <person name="Catcheside P."/>
            <person name="Chovatia M."/>
            <person name="Cooper J."/>
            <person name="Damon W."/>
            <person name="Desjardin D."/>
            <person name="Finy P."/>
            <person name="Geml J."/>
            <person name="Haridas S."/>
            <person name="Hughes K."/>
            <person name="Justo A."/>
            <person name="Karasinski D."/>
            <person name="Kautmanova I."/>
            <person name="Kiss B."/>
            <person name="Kocsube S."/>
            <person name="Kotiranta H."/>
            <person name="LaButti K.M."/>
            <person name="Lechner B.E."/>
            <person name="Liimatainen K."/>
            <person name="Lipzen A."/>
            <person name="Lukacs Z."/>
            <person name="Mihaltcheva S."/>
            <person name="Morgado L.N."/>
            <person name="Niskanen T."/>
            <person name="Noordeloos M.E."/>
            <person name="Ohm R.A."/>
            <person name="Ortiz-Santana B."/>
            <person name="Ovrebo C."/>
            <person name="Racz N."/>
            <person name="Riley R."/>
            <person name="Savchenko A."/>
            <person name="Shiryaev A."/>
            <person name="Soop K."/>
            <person name="Spirin V."/>
            <person name="Szebenyi C."/>
            <person name="Tomsovsky M."/>
            <person name="Tulloss R.E."/>
            <person name="Uehling J."/>
            <person name="Grigoriev I.V."/>
            <person name="Vagvolgyi C."/>
            <person name="Papp T."/>
            <person name="Martin F.M."/>
            <person name="Miettinen O."/>
            <person name="Hibbett D.S."/>
            <person name="Nagy L.G."/>
        </authorList>
    </citation>
    <scope>NUCLEOTIDE SEQUENCE [LARGE SCALE GENOMIC DNA]</scope>
    <source>
        <strain evidence="1 2">CBS 166.37</strain>
    </source>
</reference>
<evidence type="ECO:0000313" key="1">
    <source>
        <dbReference type="EMBL" id="TFK41542.1"/>
    </source>
</evidence>
<dbReference type="Proteomes" id="UP000308652">
    <property type="component" value="Unassembled WGS sequence"/>
</dbReference>
<dbReference type="AlphaFoldDB" id="A0A5C3M885"/>
<accession>A0A5C3M885</accession>
<protein>
    <submittedName>
        <fullName evidence="1">Uncharacterized protein</fullName>
    </submittedName>
</protein>
<organism evidence="1 2">
    <name type="scientific">Crucibulum laeve</name>
    <dbReference type="NCBI Taxonomy" id="68775"/>
    <lineage>
        <taxon>Eukaryota</taxon>
        <taxon>Fungi</taxon>
        <taxon>Dikarya</taxon>
        <taxon>Basidiomycota</taxon>
        <taxon>Agaricomycotina</taxon>
        <taxon>Agaricomycetes</taxon>
        <taxon>Agaricomycetidae</taxon>
        <taxon>Agaricales</taxon>
        <taxon>Agaricineae</taxon>
        <taxon>Nidulariaceae</taxon>
        <taxon>Crucibulum</taxon>
    </lineage>
</organism>
<sequence>MLKAWTNIDIKENSGSKINSTSNCIFMSTNEHENFGRLWLYFVMSMPLQLELHMLSSTLHPSHTTLHSLTSFTTCPSWTSI</sequence>
<dbReference type="EMBL" id="ML213594">
    <property type="protein sequence ID" value="TFK41542.1"/>
    <property type="molecule type" value="Genomic_DNA"/>
</dbReference>
<dbReference type="OrthoDB" id="3163863at2759"/>
<keyword evidence="2" id="KW-1185">Reference proteome</keyword>
<evidence type="ECO:0000313" key="2">
    <source>
        <dbReference type="Proteomes" id="UP000308652"/>
    </source>
</evidence>
<name>A0A5C3M885_9AGAR</name>